<gene>
    <name evidence="3" type="ORF">CUV01_11095</name>
</gene>
<dbReference type="OrthoDB" id="9809132at2"/>
<dbReference type="KEGG" id="paro:CUV01_11095"/>
<evidence type="ECO:0008006" key="5">
    <source>
        <dbReference type="Google" id="ProtNLM"/>
    </source>
</evidence>
<proteinExistence type="predicted"/>
<protein>
    <recommendedName>
        <fullName evidence="5">Lipoprotein</fullName>
    </recommendedName>
</protein>
<evidence type="ECO:0000313" key="4">
    <source>
        <dbReference type="Proteomes" id="UP000233742"/>
    </source>
</evidence>
<dbReference type="EMBL" id="CP025408">
    <property type="protein sequence ID" value="AUH33862.1"/>
    <property type="molecule type" value="Genomic_DNA"/>
</dbReference>
<dbReference type="PROSITE" id="PS51257">
    <property type="entry name" value="PROKAR_LIPOPROTEIN"/>
    <property type="match status" value="1"/>
</dbReference>
<feature type="chain" id="PRO_5014629593" description="Lipoprotein" evidence="2">
    <location>
        <begin position="17"/>
        <end position="188"/>
    </location>
</feature>
<sequence length="188" mass="19182">MKLRLGAVALLPFALAACDEAAMSDLRSGLGMTPTEEAQPEEPAGPPQPPAVSPLDQAIEVQGGAQAAVSTAQAETYNTQAFVARGNEPFWNIEAAGDSVLYKTPANPAGRSINVRRLVFANGVEYVGTLDGSVFALTIRGDDCVDDMSGEAFPMTAVLKIGGRMNNGCAAPAAAAAATAGTATNQQG</sequence>
<evidence type="ECO:0000313" key="3">
    <source>
        <dbReference type="EMBL" id="AUH33862.1"/>
    </source>
</evidence>
<feature type="region of interest" description="Disordered" evidence="1">
    <location>
        <begin position="30"/>
        <end position="54"/>
    </location>
</feature>
<dbReference type="Proteomes" id="UP000233742">
    <property type="component" value="Chromosome"/>
</dbReference>
<feature type="compositionally biased region" description="Pro residues" evidence="1">
    <location>
        <begin position="43"/>
        <end position="52"/>
    </location>
</feature>
<dbReference type="AlphaFoldDB" id="A0A2K9F0H7"/>
<name>A0A2K9F0H7_9RHOB</name>
<keyword evidence="2" id="KW-0732">Signal</keyword>
<accession>A0A2K9F0H7</accession>
<evidence type="ECO:0000256" key="1">
    <source>
        <dbReference type="SAM" id="MobiDB-lite"/>
    </source>
</evidence>
<reference evidence="3 4" key="1">
    <citation type="submission" date="2017-12" db="EMBL/GenBank/DDBJ databases">
        <authorList>
            <person name="Hurst M.R.H."/>
        </authorList>
    </citation>
    <scope>NUCLEOTIDE SEQUENCE [LARGE SCALE GENOMIC DNA]</scope>
    <source>
        <strain evidence="3 4">BM15</strain>
    </source>
</reference>
<evidence type="ECO:0000256" key="2">
    <source>
        <dbReference type="SAM" id="SignalP"/>
    </source>
</evidence>
<feature type="signal peptide" evidence="2">
    <location>
        <begin position="1"/>
        <end position="16"/>
    </location>
</feature>
<organism evidence="3 4">
    <name type="scientific">Paracoccus tegillarcae</name>
    <dbReference type="NCBI Taxonomy" id="1529068"/>
    <lineage>
        <taxon>Bacteria</taxon>
        <taxon>Pseudomonadati</taxon>
        <taxon>Pseudomonadota</taxon>
        <taxon>Alphaproteobacteria</taxon>
        <taxon>Rhodobacterales</taxon>
        <taxon>Paracoccaceae</taxon>
        <taxon>Paracoccus</taxon>
    </lineage>
</organism>
<dbReference type="RefSeq" id="WP_101460528.1">
    <property type="nucleotide sequence ID" value="NZ_CP025408.1"/>
</dbReference>
<keyword evidence="4" id="KW-1185">Reference proteome</keyword>